<evidence type="ECO:0000313" key="2">
    <source>
        <dbReference type="EMBL" id="SFC19572.1"/>
    </source>
</evidence>
<keyword evidence="1" id="KW-0175">Coiled coil</keyword>
<evidence type="ECO:0008006" key="4">
    <source>
        <dbReference type="Google" id="ProtNLM"/>
    </source>
</evidence>
<accession>A0A1I1H7K9</accession>
<evidence type="ECO:0000313" key="3">
    <source>
        <dbReference type="Proteomes" id="UP000199514"/>
    </source>
</evidence>
<dbReference type="OrthoDB" id="9772295at2"/>
<keyword evidence="3" id="KW-1185">Reference proteome</keyword>
<name>A0A1I1H7K9_9BACT</name>
<gene>
    <name evidence="2" type="ORF">SAMN05421780_103230</name>
</gene>
<evidence type="ECO:0000256" key="1">
    <source>
        <dbReference type="SAM" id="Coils"/>
    </source>
</evidence>
<proteinExistence type="predicted"/>
<protein>
    <recommendedName>
        <fullName evidence="4">DUF1800 domain-containing protein</fullName>
    </recommendedName>
</protein>
<dbReference type="STRING" id="927664.SAMN05421780_103230"/>
<dbReference type="Proteomes" id="UP000199514">
    <property type="component" value="Unassembled WGS sequence"/>
</dbReference>
<feature type="coiled-coil region" evidence="1">
    <location>
        <begin position="49"/>
        <end position="84"/>
    </location>
</feature>
<reference evidence="2 3" key="1">
    <citation type="submission" date="2016-10" db="EMBL/GenBank/DDBJ databases">
        <authorList>
            <person name="de Groot N.N."/>
        </authorList>
    </citation>
    <scope>NUCLEOTIDE SEQUENCE [LARGE SCALE GENOMIC DNA]</scope>
    <source>
        <strain evidence="2 3">DSM 6793</strain>
    </source>
</reference>
<dbReference type="EMBL" id="FOLE01000003">
    <property type="protein sequence ID" value="SFC19572.1"/>
    <property type="molecule type" value="Genomic_DNA"/>
</dbReference>
<sequence>MKQEVLWSLRLGFSRKQAEQIKTLGIETFLEKSFAADWQVQEPACFEGVAKTQEELKKEVLAAKEAAKEGKKLIRKEYKKVELEFKAWWLQRMSEAEFPLHEKMNLFWHNHFVSTFKSVKFPYWIYQQYLIINQHSLGNFKEMTKAMMYSNAMLKYLSNNKNKNGKINENLGRELLELFTLGEGHYTESDIKNTALSLAGLTTSNQKGEYKSKQKNNDIKSVFWKKGNFIIDDVIDIIFEQKNVQYFVTEKILKWFVYDNQSKDLVKKYGDKFREYNFEIKPFLAFIFKNEYTKNTAGSQIKSPLIYAFQVCNELNINNISYVNLASFIKNQGMDLFDQPSVKGWEGGKTWLSTQIYLSRNQLANILTSQSAASQQQLINSLRKADPEATPYQPHIQFDTQHKAKEIIKEMADNLIFECDDALKNDMSNILKYDFNPKDENAEASVFRLFNFLIKTPEFQLI</sequence>
<dbReference type="RefSeq" id="WP_143083911.1">
    <property type="nucleotide sequence ID" value="NZ_FOLE01000003.1"/>
</dbReference>
<organism evidence="2 3">
    <name type="scientific">Flexibacter flexilis DSM 6793</name>
    <dbReference type="NCBI Taxonomy" id="927664"/>
    <lineage>
        <taxon>Bacteria</taxon>
        <taxon>Pseudomonadati</taxon>
        <taxon>Bacteroidota</taxon>
        <taxon>Cytophagia</taxon>
        <taxon>Cytophagales</taxon>
        <taxon>Flexibacteraceae</taxon>
        <taxon>Flexibacter</taxon>
    </lineage>
</organism>
<dbReference type="Pfam" id="PF08811">
    <property type="entry name" value="DUF1800"/>
    <property type="match status" value="1"/>
</dbReference>
<dbReference type="InterPro" id="IPR014917">
    <property type="entry name" value="DUF1800"/>
</dbReference>
<dbReference type="AlphaFoldDB" id="A0A1I1H7K9"/>